<comment type="caution">
    <text evidence="2">The sequence shown here is derived from an EMBL/GenBank/DDBJ whole genome shotgun (WGS) entry which is preliminary data.</text>
</comment>
<dbReference type="Proteomes" id="UP001174839">
    <property type="component" value="Unassembled WGS sequence"/>
</dbReference>
<evidence type="ECO:0000313" key="2">
    <source>
        <dbReference type="EMBL" id="MDM9632266.1"/>
    </source>
</evidence>
<dbReference type="EMBL" id="JAUDUY010000007">
    <property type="protein sequence ID" value="MDM9632266.1"/>
    <property type="molecule type" value="Genomic_DNA"/>
</dbReference>
<feature type="chain" id="PRO_5045918899" evidence="1">
    <location>
        <begin position="20"/>
        <end position="169"/>
    </location>
</feature>
<keyword evidence="2" id="KW-0548">Nucleotidyltransferase</keyword>
<evidence type="ECO:0000256" key="1">
    <source>
        <dbReference type="SAM" id="SignalP"/>
    </source>
</evidence>
<gene>
    <name evidence="2" type="ORF">QU605_12340</name>
</gene>
<keyword evidence="2" id="KW-0808">Transferase</keyword>
<dbReference type="GO" id="GO:0016779">
    <property type="term" value="F:nucleotidyltransferase activity"/>
    <property type="evidence" value="ECO:0007669"/>
    <property type="project" value="UniProtKB-KW"/>
</dbReference>
<proteinExistence type="predicted"/>
<keyword evidence="3" id="KW-1185">Reference proteome</keyword>
<dbReference type="Gene3D" id="3.10.450.360">
    <property type="match status" value="1"/>
</dbReference>
<dbReference type="RefSeq" id="WP_289725631.1">
    <property type="nucleotide sequence ID" value="NZ_JAUDUY010000007.1"/>
</dbReference>
<evidence type="ECO:0000313" key="3">
    <source>
        <dbReference type="Proteomes" id="UP001174839"/>
    </source>
</evidence>
<feature type="signal peptide" evidence="1">
    <location>
        <begin position="1"/>
        <end position="19"/>
    </location>
</feature>
<accession>A0ABT7WH65</accession>
<protein>
    <submittedName>
        <fullName evidence="2">Nicotinate-nucleotide adenylyltransferase</fullName>
    </submittedName>
</protein>
<organism evidence="2 3">
    <name type="scientific">Robiginitalea aurantiaca</name>
    <dbReference type="NCBI Taxonomy" id="3056915"/>
    <lineage>
        <taxon>Bacteria</taxon>
        <taxon>Pseudomonadati</taxon>
        <taxon>Bacteroidota</taxon>
        <taxon>Flavobacteriia</taxon>
        <taxon>Flavobacteriales</taxon>
        <taxon>Flavobacteriaceae</taxon>
        <taxon>Robiginitalea</taxon>
    </lineage>
</organism>
<sequence length="169" mass="19326">MKKLLLCLLCVGLTSPMLAQVIKTEELSEVVVYATNYKYLNSLASEEPASIPVKMLQRKVAAFNLENSDYYQDDYDYYQISFYIPDGKILAAYNADGKITRTIEKFKNVKLPESVSNALLDRFPGWIVSEDIYLVRYHETKGVDQTYKVTLKNGDQTLKVKLDDKGNFL</sequence>
<dbReference type="SUPFAM" id="SSF160574">
    <property type="entry name" value="BT0923-like"/>
    <property type="match status" value="1"/>
</dbReference>
<reference evidence="2" key="1">
    <citation type="submission" date="2023-06" db="EMBL/GenBank/DDBJ databases">
        <title>Robiginitalea aurantiacus sp. nov. and Algoriphagus sediminis sp. nov., isolated from coastal sediment.</title>
        <authorList>
            <person name="Zhou Z.Y."/>
            <person name="An J."/>
            <person name="Jia Y.W."/>
            <person name="Du Z.J."/>
        </authorList>
    </citation>
    <scope>NUCLEOTIDE SEQUENCE</scope>
    <source>
        <strain evidence="2">M39</strain>
    </source>
</reference>
<name>A0ABT7WH65_9FLAO</name>
<keyword evidence="1" id="KW-0732">Signal</keyword>